<reference evidence="2" key="1">
    <citation type="journal article" date="2014" name="Nat. Commun.">
        <title>The emerging biofuel crop Camelina sativa retains a highly undifferentiated hexaploid genome structure.</title>
        <authorList>
            <person name="Kagale S."/>
            <person name="Koh C."/>
            <person name="Nixon J."/>
            <person name="Bollina V."/>
            <person name="Clarke W.E."/>
            <person name="Tuteja R."/>
            <person name="Spillane C."/>
            <person name="Robinson S.J."/>
            <person name="Links M.G."/>
            <person name="Clarke C."/>
            <person name="Higgins E.E."/>
            <person name="Huebert T."/>
            <person name="Sharpe A.G."/>
            <person name="Parkin I.A."/>
        </authorList>
    </citation>
    <scope>NUCLEOTIDE SEQUENCE [LARGE SCALE GENOMIC DNA]</scope>
    <source>
        <strain evidence="2">cv. DH55</strain>
    </source>
</reference>
<keyword evidence="1" id="KW-0732">Signal</keyword>
<dbReference type="Gene3D" id="2.80.10.50">
    <property type="match status" value="1"/>
</dbReference>
<dbReference type="GeneID" id="104702029"/>
<organism evidence="2 3">
    <name type="scientific">Camelina sativa</name>
    <name type="common">False flax</name>
    <name type="synonym">Myagrum sativum</name>
    <dbReference type="NCBI Taxonomy" id="90675"/>
    <lineage>
        <taxon>Eukaryota</taxon>
        <taxon>Viridiplantae</taxon>
        <taxon>Streptophyta</taxon>
        <taxon>Embryophyta</taxon>
        <taxon>Tracheophyta</taxon>
        <taxon>Spermatophyta</taxon>
        <taxon>Magnoliopsida</taxon>
        <taxon>eudicotyledons</taxon>
        <taxon>Gunneridae</taxon>
        <taxon>Pentapetalae</taxon>
        <taxon>rosids</taxon>
        <taxon>malvids</taxon>
        <taxon>Brassicales</taxon>
        <taxon>Brassicaceae</taxon>
        <taxon>Camelineae</taxon>
        <taxon>Camelina</taxon>
    </lineage>
</organism>
<dbReference type="PANTHER" id="PTHR33107">
    <property type="entry name" value="KUNITZ TRYPSIN INHIBITOR 2"/>
    <property type="match status" value="1"/>
</dbReference>
<name>A0ABM0SU14_CAMSA</name>
<dbReference type="Proteomes" id="UP000694864">
    <property type="component" value="Chromosome 7"/>
</dbReference>
<feature type="chain" id="PRO_5045668673" evidence="1">
    <location>
        <begin position="28"/>
        <end position="231"/>
    </location>
</feature>
<dbReference type="InterPro" id="IPR002160">
    <property type="entry name" value="Prot_inh_Kunz-lg"/>
</dbReference>
<dbReference type="PANTHER" id="PTHR33107:SF13">
    <property type="entry name" value="KUNITZ TRYPSIN INHIBITOR 1-RELATED"/>
    <property type="match status" value="1"/>
</dbReference>
<accession>A0ABM0SU14</accession>
<dbReference type="SMART" id="SM00452">
    <property type="entry name" value="STI"/>
    <property type="match status" value="1"/>
</dbReference>
<reference evidence="3" key="2">
    <citation type="submission" date="2025-08" db="UniProtKB">
        <authorList>
            <consortium name="RefSeq"/>
        </authorList>
    </citation>
    <scope>IDENTIFICATION</scope>
    <source>
        <tissue evidence="3">Leaf</tissue>
    </source>
</reference>
<sequence>MKNPTLSFIVLTVLSAVILTTAPAADAVSSQVVLDIAGHPVQSNDQYYIIPAKIGTGGGLIPSSRDLNTQDLCLNLDIVQSSSPFVSGLPVTFSPLNTKTKLVQLSTSLNLEFDSTVWLCPESKIWRIDHSVQLRKSFVSTGGEKGKGNSWFQIKEDGDAYKLMYCPSSSIVACINVSLEIDDLEARRLVLSNDQSFAVKFQKAYDSNSNCHLESNSRMFPFIISLWCPSS</sequence>
<feature type="signal peptide" evidence="1">
    <location>
        <begin position="1"/>
        <end position="27"/>
    </location>
</feature>
<protein>
    <submittedName>
        <fullName evidence="3">Bark lectin-like isoform X1</fullName>
    </submittedName>
</protein>
<evidence type="ECO:0000313" key="2">
    <source>
        <dbReference type="Proteomes" id="UP000694864"/>
    </source>
</evidence>
<dbReference type="CDD" id="cd23374">
    <property type="entry name" value="beta-trefoil_STI_CrataBL-like"/>
    <property type="match status" value="1"/>
</dbReference>
<evidence type="ECO:0000256" key="1">
    <source>
        <dbReference type="SAM" id="SignalP"/>
    </source>
</evidence>
<gene>
    <name evidence="3" type="primary">LOC104702029</name>
</gene>
<proteinExistence type="predicted"/>
<evidence type="ECO:0000313" key="3">
    <source>
        <dbReference type="RefSeq" id="XP_010416130.1"/>
    </source>
</evidence>
<dbReference type="SUPFAM" id="SSF50386">
    <property type="entry name" value="STI-like"/>
    <property type="match status" value="1"/>
</dbReference>
<dbReference type="InterPro" id="IPR011065">
    <property type="entry name" value="Kunitz_inhibitor_STI-like_sf"/>
</dbReference>
<keyword evidence="2" id="KW-1185">Reference proteome</keyword>
<dbReference type="Pfam" id="PF00197">
    <property type="entry name" value="Kunitz_legume"/>
    <property type="match status" value="1"/>
</dbReference>
<dbReference type="RefSeq" id="XP_010416130.1">
    <property type="nucleotide sequence ID" value="XM_010417828.1"/>
</dbReference>